<name>A0A1Z5K573_FISSO</name>
<sequence>MTKQLKCIIWDVDDTLYDVSTGFTSYRNGPVVWQFMVDHLHFPSVEAAKEVRDFYFEKYHSTAKALTIAQQEGKFPSHSPKFQTADLSQYWADHLDFNLLTPKTDSFLQDLQSLPLLHVAFSNGPRIYVQRVLQRLGLWGTIFTDDTLFAVDDVLPYCKPEKEAFETIFQRIKVSPKECIMIEDSMKNIRCAKQLGMKTIFVVGQGKGRDDETLDSSAKDPAVDAVVETVEQLKDTLGALWSEDPLKAFTGDQQILGDKC</sequence>
<dbReference type="OrthoDB" id="1065058at2759"/>
<dbReference type="Pfam" id="PF00702">
    <property type="entry name" value="Hydrolase"/>
    <property type="match status" value="1"/>
</dbReference>
<proteinExistence type="predicted"/>
<dbReference type="EMBL" id="BDSP01000166">
    <property type="protein sequence ID" value="GAX21400.1"/>
    <property type="molecule type" value="Genomic_DNA"/>
</dbReference>
<dbReference type="Proteomes" id="UP000198406">
    <property type="component" value="Unassembled WGS sequence"/>
</dbReference>
<keyword evidence="1" id="KW-0378">Hydrolase</keyword>
<dbReference type="InParanoid" id="A0A1Z5K573"/>
<dbReference type="GO" id="GO:0008967">
    <property type="term" value="F:phosphoglycolate phosphatase activity"/>
    <property type="evidence" value="ECO:0007669"/>
    <property type="project" value="TreeGrafter"/>
</dbReference>
<evidence type="ECO:0000313" key="2">
    <source>
        <dbReference type="Proteomes" id="UP000198406"/>
    </source>
</evidence>
<dbReference type="InterPro" id="IPR036412">
    <property type="entry name" value="HAD-like_sf"/>
</dbReference>
<dbReference type="AlphaFoldDB" id="A0A1Z5K573"/>
<dbReference type="InterPro" id="IPR050155">
    <property type="entry name" value="HAD-like_hydrolase_sf"/>
</dbReference>
<dbReference type="SFLD" id="SFLDG01129">
    <property type="entry name" value="C1.5:_HAD__Beta-PGM__Phosphata"/>
    <property type="match status" value="1"/>
</dbReference>
<dbReference type="GO" id="GO:0006281">
    <property type="term" value="P:DNA repair"/>
    <property type="evidence" value="ECO:0007669"/>
    <property type="project" value="TreeGrafter"/>
</dbReference>
<dbReference type="InterPro" id="IPR023214">
    <property type="entry name" value="HAD_sf"/>
</dbReference>
<dbReference type="SFLD" id="SFLDS00003">
    <property type="entry name" value="Haloacid_Dehalogenase"/>
    <property type="match status" value="1"/>
</dbReference>
<gene>
    <name evidence="1" type="ORF">FisN_28Lh093</name>
</gene>
<dbReference type="SUPFAM" id="SSF56784">
    <property type="entry name" value="HAD-like"/>
    <property type="match status" value="1"/>
</dbReference>
<dbReference type="PANTHER" id="PTHR43434">
    <property type="entry name" value="PHOSPHOGLYCOLATE PHOSPHATASE"/>
    <property type="match status" value="1"/>
</dbReference>
<dbReference type="Gene3D" id="1.10.150.520">
    <property type="match status" value="1"/>
</dbReference>
<organism evidence="1 2">
    <name type="scientific">Fistulifera solaris</name>
    <name type="common">Oleaginous diatom</name>
    <dbReference type="NCBI Taxonomy" id="1519565"/>
    <lineage>
        <taxon>Eukaryota</taxon>
        <taxon>Sar</taxon>
        <taxon>Stramenopiles</taxon>
        <taxon>Ochrophyta</taxon>
        <taxon>Bacillariophyta</taxon>
        <taxon>Bacillariophyceae</taxon>
        <taxon>Bacillariophycidae</taxon>
        <taxon>Naviculales</taxon>
        <taxon>Naviculaceae</taxon>
        <taxon>Fistulifera</taxon>
    </lineage>
</organism>
<dbReference type="Gene3D" id="3.40.50.1000">
    <property type="entry name" value="HAD superfamily/HAD-like"/>
    <property type="match status" value="1"/>
</dbReference>
<dbReference type="InterPro" id="IPR006439">
    <property type="entry name" value="HAD-SF_hydro_IA"/>
</dbReference>
<dbReference type="NCBIfam" id="TIGR01509">
    <property type="entry name" value="HAD-SF-IA-v3"/>
    <property type="match status" value="1"/>
</dbReference>
<comment type="caution">
    <text evidence="1">The sequence shown here is derived from an EMBL/GenBank/DDBJ whole genome shotgun (WGS) entry which is preliminary data.</text>
</comment>
<reference evidence="1 2" key="1">
    <citation type="journal article" date="2015" name="Plant Cell">
        <title>Oil accumulation by the oleaginous diatom Fistulifera solaris as revealed by the genome and transcriptome.</title>
        <authorList>
            <person name="Tanaka T."/>
            <person name="Maeda Y."/>
            <person name="Veluchamy A."/>
            <person name="Tanaka M."/>
            <person name="Abida H."/>
            <person name="Marechal E."/>
            <person name="Bowler C."/>
            <person name="Muto M."/>
            <person name="Sunaga Y."/>
            <person name="Tanaka M."/>
            <person name="Yoshino T."/>
            <person name="Taniguchi T."/>
            <person name="Fukuda Y."/>
            <person name="Nemoto M."/>
            <person name="Matsumoto M."/>
            <person name="Wong P.S."/>
            <person name="Aburatani S."/>
            <person name="Fujibuchi W."/>
        </authorList>
    </citation>
    <scope>NUCLEOTIDE SEQUENCE [LARGE SCALE GENOMIC DNA]</scope>
    <source>
        <strain evidence="1 2">JPCC DA0580</strain>
    </source>
</reference>
<accession>A0A1Z5K573</accession>
<protein>
    <submittedName>
        <fullName evidence="1">Putative hydrolase of the HAD superfamily</fullName>
    </submittedName>
</protein>
<dbReference type="PANTHER" id="PTHR43434:SF1">
    <property type="entry name" value="PHOSPHOGLYCOLATE PHOSPHATASE"/>
    <property type="match status" value="1"/>
</dbReference>
<keyword evidence="2" id="KW-1185">Reference proteome</keyword>
<evidence type="ECO:0000313" key="1">
    <source>
        <dbReference type="EMBL" id="GAX21400.1"/>
    </source>
</evidence>